<keyword evidence="2" id="KW-1185">Reference proteome</keyword>
<evidence type="ECO:0000313" key="2">
    <source>
        <dbReference type="Proteomes" id="UP000327179"/>
    </source>
</evidence>
<dbReference type="Proteomes" id="UP000327179">
    <property type="component" value="Chromosome"/>
</dbReference>
<sequence>MLSLQTAPATREDHWHPRATQLQACEMQFAIIAEAEADILGRLLAFFSQLQLVPHWLEVNRLGDNLLVQLRQPGLTPHRAEVIAQKMRSLVSVFSVELEQAAVP</sequence>
<dbReference type="AlphaFoldDB" id="A0A5J6QSM7"/>
<evidence type="ECO:0000313" key="1">
    <source>
        <dbReference type="EMBL" id="QEY65463.1"/>
    </source>
</evidence>
<organism evidence="1 2">
    <name type="scientific">Metapseudomonas lalkuanensis</name>
    <dbReference type="NCBI Taxonomy" id="2604832"/>
    <lineage>
        <taxon>Bacteria</taxon>
        <taxon>Pseudomonadati</taxon>
        <taxon>Pseudomonadota</taxon>
        <taxon>Gammaproteobacteria</taxon>
        <taxon>Pseudomonadales</taxon>
        <taxon>Pseudomonadaceae</taxon>
        <taxon>Metapseudomonas</taxon>
    </lineage>
</organism>
<dbReference type="RefSeq" id="WP_151138184.1">
    <property type="nucleotide sequence ID" value="NZ_CP043311.1"/>
</dbReference>
<protein>
    <submittedName>
        <fullName evidence="1">Uncharacterized protein</fullName>
    </submittedName>
</protein>
<dbReference type="KEGG" id="plal:FXN65_26650"/>
<gene>
    <name evidence="1" type="ORF">FXN65_26650</name>
</gene>
<accession>A0A5J6QSM7</accession>
<reference evidence="1 2" key="1">
    <citation type="submission" date="2019-08" db="EMBL/GenBank/DDBJ databases">
        <title>Whole-genome Sequencing of e-waste polymer degrading bacterium Pseudomonas sp. strain PE08.</title>
        <authorList>
            <person name="Kirdat K."/>
            <person name="Debbarma P."/>
            <person name="Narawade N."/>
            <person name="Suyal D."/>
            <person name="Thorat V."/>
            <person name="Shouche Y."/>
            <person name="Goel R."/>
            <person name="Yadav A."/>
        </authorList>
    </citation>
    <scope>NUCLEOTIDE SEQUENCE [LARGE SCALE GENOMIC DNA]</scope>
    <source>
        <strain evidence="1 2">PE08</strain>
    </source>
</reference>
<dbReference type="EMBL" id="CP043311">
    <property type="protein sequence ID" value="QEY65463.1"/>
    <property type="molecule type" value="Genomic_DNA"/>
</dbReference>
<name>A0A5J6QSM7_9GAMM</name>
<proteinExistence type="predicted"/>